<dbReference type="Proteomes" id="UP001235939">
    <property type="component" value="Chromosome 04"/>
</dbReference>
<name>A0ABY6KC61_9ARAC</name>
<keyword evidence="3" id="KW-1185">Reference proteome</keyword>
<evidence type="ECO:0000256" key="1">
    <source>
        <dbReference type="SAM" id="MobiDB-lite"/>
    </source>
</evidence>
<evidence type="ECO:0008006" key="4">
    <source>
        <dbReference type="Google" id="ProtNLM"/>
    </source>
</evidence>
<gene>
    <name evidence="2" type="ORF">LAZ67_4001659</name>
</gene>
<accession>A0ABY6KC61</accession>
<dbReference type="EMBL" id="CP092866">
    <property type="protein sequence ID" value="UYV66434.1"/>
    <property type="molecule type" value="Genomic_DNA"/>
</dbReference>
<feature type="compositionally biased region" description="Pro residues" evidence="1">
    <location>
        <begin position="399"/>
        <end position="414"/>
    </location>
</feature>
<feature type="region of interest" description="Disordered" evidence="1">
    <location>
        <begin position="397"/>
        <end position="424"/>
    </location>
</feature>
<evidence type="ECO:0000313" key="3">
    <source>
        <dbReference type="Proteomes" id="UP001235939"/>
    </source>
</evidence>
<organism evidence="2 3">
    <name type="scientific">Cordylochernes scorpioides</name>
    <dbReference type="NCBI Taxonomy" id="51811"/>
    <lineage>
        <taxon>Eukaryota</taxon>
        <taxon>Metazoa</taxon>
        <taxon>Ecdysozoa</taxon>
        <taxon>Arthropoda</taxon>
        <taxon>Chelicerata</taxon>
        <taxon>Arachnida</taxon>
        <taxon>Pseudoscorpiones</taxon>
        <taxon>Cheliferoidea</taxon>
        <taxon>Chernetidae</taxon>
        <taxon>Cordylochernes</taxon>
    </lineage>
</organism>
<sequence>MATPPPPLSAEMERVLMDKRWKVAGDLIHELSREIGLEHTFQTQVDVDDIVKAILYTGDREPLLKRLPTRDRYILGGFISTAIWHARDSDPSVRERILAFIPDEEVTKALAPFGEILSVRPLPFPTENPLFKHLSSLRREVVLKKKESTDMPAIIPIVYMQRTFKIFVGEDTTCSGCPSRESVTKNITANDETLNRKRSLPEMSTCNTVEECTHQGKRPRPSPPTIESPLPKINPMNIEAPEGPVCPRPTMSKHPEPTPPARPDFVAQRGPLLTQETLGPAAPTPDVEMSIVEETSASSTSSTRNSTEYDLVAFIKRNPGVSFAGTDGLGREEVLDLLSSRTKAQRHAPMLTPPQSDALAGLISQLLDLRPGGCSNIYKILRQVKAKLRTTPAAVILTPPLPAPRPVEPTPPAPHGEETTPAMATPPLPPSAHVEDGPVPDRWTVLLNRVRESTRGPFSGIVFQATFFPSEIVEVIRYPEERKSFLAEHPPDMKNLLAQFLDTVIEHTRHLDPFIREGLSELRAALPS</sequence>
<reference evidence="2 3" key="1">
    <citation type="submission" date="2022-01" db="EMBL/GenBank/DDBJ databases">
        <title>A chromosomal length assembly of Cordylochernes scorpioides.</title>
        <authorList>
            <person name="Zeh D."/>
            <person name="Zeh J."/>
        </authorList>
    </citation>
    <scope>NUCLEOTIDE SEQUENCE [LARGE SCALE GENOMIC DNA]</scope>
    <source>
        <strain evidence="2">IN4F17</strain>
        <tissue evidence="2">Whole Body</tissue>
    </source>
</reference>
<evidence type="ECO:0000313" key="2">
    <source>
        <dbReference type="EMBL" id="UYV66434.1"/>
    </source>
</evidence>
<proteinExistence type="predicted"/>
<feature type="region of interest" description="Disordered" evidence="1">
    <location>
        <begin position="210"/>
        <end position="231"/>
    </location>
</feature>
<protein>
    <recommendedName>
        <fullName evidence="4">Gag protein</fullName>
    </recommendedName>
</protein>